<keyword evidence="6" id="KW-1185">Reference proteome</keyword>
<dbReference type="GO" id="GO:0015288">
    <property type="term" value="F:porin activity"/>
    <property type="evidence" value="ECO:0007669"/>
    <property type="project" value="UniProtKB-KW"/>
</dbReference>
<evidence type="ECO:0000259" key="4">
    <source>
        <dbReference type="Pfam" id="PF01389"/>
    </source>
</evidence>
<dbReference type="RefSeq" id="WP_002709425.1">
    <property type="nucleotide sequence ID" value="NZ_JH651384.1"/>
</dbReference>
<organism evidence="5 6">
    <name type="scientific">Thiothrix nivea (strain ATCC 35100 / DSM 5205 / JP2)</name>
    <dbReference type="NCBI Taxonomy" id="870187"/>
    <lineage>
        <taxon>Bacteria</taxon>
        <taxon>Pseudomonadati</taxon>
        <taxon>Pseudomonadota</taxon>
        <taxon>Gammaproteobacteria</taxon>
        <taxon>Thiotrichales</taxon>
        <taxon>Thiotrichaceae</taxon>
        <taxon>Thiothrix</taxon>
    </lineage>
</organism>
<dbReference type="Proteomes" id="UP000005317">
    <property type="component" value="Unassembled WGS sequence"/>
</dbReference>
<feature type="domain" description="Outer membrane protein OmpA-like transmembrane" evidence="4">
    <location>
        <begin position="28"/>
        <end position="210"/>
    </location>
</feature>
<evidence type="ECO:0000256" key="2">
    <source>
        <dbReference type="ARBA" id="ARBA00023114"/>
    </source>
</evidence>
<dbReference type="AlphaFoldDB" id="A0A656HKH5"/>
<gene>
    <name evidence="5" type="ORF">Thini_2999</name>
</gene>
<evidence type="ECO:0000313" key="5">
    <source>
        <dbReference type="EMBL" id="EIJ35525.1"/>
    </source>
</evidence>
<dbReference type="SUPFAM" id="SSF56925">
    <property type="entry name" value="OMPA-like"/>
    <property type="match status" value="1"/>
</dbReference>
<evidence type="ECO:0000256" key="3">
    <source>
        <dbReference type="SAM" id="SignalP"/>
    </source>
</evidence>
<keyword evidence="2" id="KW-0626">Porin</keyword>
<dbReference type="OrthoDB" id="5735897at2"/>
<dbReference type="GO" id="GO:0046930">
    <property type="term" value="C:pore complex"/>
    <property type="evidence" value="ECO:0007669"/>
    <property type="project" value="UniProtKB-KW"/>
</dbReference>
<evidence type="ECO:0000256" key="1">
    <source>
        <dbReference type="ARBA" id="ARBA00005710"/>
    </source>
</evidence>
<dbReference type="Gene3D" id="2.40.160.20">
    <property type="match status" value="1"/>
</dbReference>
<dbReference type="EMBL" id="JH651384">
    <property type="protein sequence ID" value="EIJ35525.1"/>
    <property type="molecule type" value="Genomic_DNA"/>
</dbReference>
<sequence length="210" mass="22189" precursor="true">MSKYWYLAGTSILLASSLAYGGSAYAPYVGASVGYNTAVSESNLSAACGVGTSTCQDLGDTEDAWRVYAGYPITDKFAAELGYTDLVYTARLEEQANGIGVLRGEQKTKGVTLGLTAKQPVTQQVDVYGKLGAYVWDSKANTSLGSADDSGTSPTVGLGVAYNVNEQWGVNAGWDRYFDLGTQARLIDGGKVGTVDEDIDTFSVGLNYNF</sequence>
<evidence type="ECO:0000313" key="6">
    <source>
        <dbReference type="Proteomes" id="UP000005317"/>
    </source>
</evidence>
<dbReference type="InterPro" id="IPR000498">
    <property type="entry name" value="OmpA-like_TM_dom"/>
</dbReference>
<protein>
    <submittedName>
        <fullName evidence="5">Outer membrane protein</fullName>
    </submittedName>
</protein>
<keyword evidence="2" id="KW-0406">Ion transport</keyword>
<keyword evidence="2" id="KW-0813">Transport</keyword>
<comment type="similarity">
    <text evidence="1">Belongs to the outer membrane OOP (TC 1.B.6) superfamily. OmpA family.</text>
</comment>
<reference evidence="6" key="1">
    <citation type="journal article" date="2011" name="Stand. Genomic Sci.">
        <title>Genome sequence of the filamentous, gliding Thiothrix nivea neotype strain (JP2(T)).</title>
        <authorList>
            <person name="Lapidus A."/>
            <person name="Nolan M."/>
            <person name="Lucas S."/>
            <person name="Glavina Del Rio T."/>
            <person name="Tice H."/>
            <person name="Cheng J.F."/>
            <person name="Tapia R."/>
            <person name="Han C."/>
            <person name="Goodwin L."/>
            <person name="Pitluck S."/>
            <person name="Liolios K."/>
            <person name="Pagani I."/>
            <person name="Ivanova N."/>
            <person name="Huntemann M."/>
            <person name="Mavromatis K."/>
            <person name="Mikhailova N."/>
            <person name="Pati A."/>
            <person name="Chen A."/>
            <person name="Palaniappan K."/>
            <person name="Land M."/>
            <person name="Brambilla E.M."/>
            <person name="Rohde M."/>
            <person name="Abt B."/>
            <person name="Verbarg S."/>
            <person name="Goker M."/>
            <person name="Bristow J."/>
            <person name="Eisen J.A."/>
            <person name="Markowitz V."/>
            <person name="Hugenholtz P."/>
            <person name="Kyrpides N.C."/>
            <person name="Klenk H.P."/>
            <person name="Woyke T."/>
        </authorList>
    </citation>
    <scope>NUCLEOTIDE SEQUENCE [LARGE SCALE GENOMIC DNA]</scope>
    <source>
        <strain evidence="6">ATCC 35100 / DSM 5205 / JP2</strain>
    </source>
</reference>
<keyword evidence="2" id="KW-0812">Transmembrane</keyword>
<feature type="signal peptide" evidence="3">
    <location>
        <begin position="1"/>
        <end position="21"/>
    </location>
</feature>
<dbReference type="GO" id="GO:0009279">
    <property type="term" value="C:cell outer membrane"/>
    <property type="evidence" value="ECO:0007669"/>
    <property type="project" value="InterPro"/>
</dbReference>
<feature type="chain" id="PRO_5025020398" evidence="3">
    <location>
        <begin position="22"/>
        <end position="210"/>
    </location>
</feature>
<name>A0A656HKH5_THINJ</name>
<keyword evidence="3" id="KW-0732">Signal</keyword>
<dbReference type="InterPro" id="IPR011250">
    <property type="entry name" value="OMP/PagP_B-barrel"/>
</dbReference>
<dbReference type="Pfam" id="PF01389">
    <property type="entry name" value="OmpA_membrane"/>
    <property type="match status" value="1"/>
</dbReference>
<proteinExistence type="inferred from homology"/>
<accession>A0A656HKH5</accession>